<comment type="subcellular location">
    <subcellularLocation>
        <location evidence="1">Nucleus</location>
    </subcellularLocation>
</comment>
<dbReference type="GO" id="GO:0005839">
    <property type="term" value="C:proteasome core complex"/>
    <property type="evidence" value="ECO:0007669"/>
    <property type="project" value="InterPro"/>
</dbReference>
<reference evidence="4 5" key="1">
    <citation type="journal article" date="2007" name="Proc. Natl. Acad. Sci. U.S.A.">
        <title>Nucleomorph genome of Hemiselmis andersenii reveals complete intron loss and compaction as a driver of protein structure and function.</title>
        <authorList>
            <person name="Lane C.E."/>
            <person name="van den Heuvel K."/>
            <person name="Kozera C."/>
            <person name="Curtis B.A."/>
            <person name="Parsons B.J."/>
            <person name="Bowman S."/>
            <person name="Archibald J.M."/>
        </authorList>
    </citation>
    <scope>NUCLEOTIDE SEQUENCE [LARGE SCALE GENOMIC DNA]</scope>
    <source>
        <strain evidence="4 5">CCMP644</strain>
    </source>
</reference>
<gene>
    <name evidence="4" type="ORF">HAN_3g474</name>
</gene>
<evidence type="ECO:0000256" key="2">
    <source>
        <dbReference type="ARBA" id="ARBA00022490"/>
    </source>
</evidence>
<dbReference type="AlphaFoldDB" id="A9BL93"/>
<proteinExistence type="predicted"/>
<evidence type="ECO:0000313" key="4">
    <source>
        <dbReference type="EMBL" id="ABW98276.1"/>
    </source>
</evidence>
<dbReference type="Pfam" id="PF00227">
    <property type="entry name" value="Proteasome"/>
    <property type="match status" value="1"/>
</dbReference>
<accession>A9BL93</accession>
<protein>
    <submittedName>
        <fullName evidence="4">PrsB6</fullName>
    </submittedName>
</protein>
<sequence length="251" mass="28761">MEIHYKNKIKLQSYWKNFFWKEISSSNFIKEEKILKKNSDFNFYQNNGGTVLGISTKNFSLIASDTRFSFGMALPTRTTTRIIKISSNIILASAGMYSDIFFLQNLIQIGIKKFKTENLEKCLISSCAFYLSYILYSKRFFPYYSFNLLAGLEKNREGSIFCFDAIGSFEKTSISCVGNGQSQIQPILDGIFQKKSLLVKKDFQTLLSVKNCIKGIFLKVAQRNISIGDGLQMFIVTKKGIFIENHFLKLD</sequence>
<dbReference type="EMBL" id="CP000883">
    <property type="protein sequence ID" value="ABW98276.1"/>
    <property type="molecule type" value="Genomic_DNA"/>
</dbReference>
<evidence type="ECO:0000256" key="3">
    <source>
        <dbReference type="ARBA" id="ARBA00022942"/>
    </source>
</evidence>
<dbReference type="InterPro" id="IPR001353">
    <property type="entry name" value="Proteasome_sua/b"/>
</dbReference>
<dbReference type="InterPro" id="IPR029055">
    <property type="entry name" value="Ntn_hydrolases_N"/>
</dbReference>
<organism evidence="4 5">
    <name type="scientific">Hemiselmis andersenii</name>
    <name type="common">Cryptophyte alga</name>
    <dbReference type="NCBI Taxonomy" id="464988"/>
    <lineage>
        <taxon>Eukaryota</taxon>
        <taxon>Cryptophyceae</taxon>
        <taxon>Cryptomonadales</taxon>
        <taxon>Hemiselmidaceae</taxon>
        <taxon>Hemiselmis</taxon>
    </lineage>
</organism>
<geneLocation type="nucleomorph" evidence="4"/>
<keyword evidence="4" id="KW-0542">Nucleomorph</keyword>
<dbReference type="PANTHER" id="PTHR32194:SF2">
    <property type="entry name" value="PROTEASOME SUBUNIT BETA TYPE-1"/>
    <property type="match status" value="1"/>
</dbReference>
<evidence type="ECO:0000313" key="5">
    <source>
        <dbReference type="Proteomes" id="UP000243127"/>
    </source>
</evidence>
<name>A9BL93_HEMAN</name>
<dbReference type="GeneID" id="5739440"/>
<dbReference type="RefSeq" id="XP_001712601.1">
    <property type="nucleotide sequence ID" value="XM_001712549.1"/>
</dbReference>
<evidence type="ECO:0000256" key="1">
    <source>
        <dbReference type="ARBA" id="ARBA00004123"/>
    </source>
</evidence>
<dbReference type="GO" id="GO:0005634">
    <property type="term" value="C:nucleus"/>
    <property type="evidence" value="ECO:0007669"/>
    <property type="project" value="UniProtKB-SubCell"/>
</dbReference>
<dbReference type="GO" id="GO:0005737">
    <property type="term" value="C:cytoplasm"/>
    <property type="evidence" value="ECO:0007669"/>
    <property type="project" value="TreeGrafter"/>
</dbReference>
<dbReference type="PANTHER" id="PTHR32194">
    <property type="entry name" value="METALLOPROTEASE TLDD"/>
    <property type="match status" value="1"/>
</dbReference>
<dbReference type="Proteomes" id="UP000243127">
    <property type="component" value="Nucleomorph 3"/>
</dbReference>
<dbReference type="Gene3D" id="3.60.20.10">
    <property type="entry name" value="Glutamine Phosphoribosylpyrophosphate, subunit 1, domain 1"/>
    <property type="match status" value="1"/>
</dbReference>
<keyword evidence="2" id="KW-0963">Cytoplasm</keyword>
<dbReference type="SUPFAM" id="SSF56235">
    <property type="entry name" value="N-terminal nucleophile aminohydrolases (Ntn hydrolases)"/>
    <property type="match status" value="1"/>
</dbReference>
<dbReference type="GO" id="GO:0051603">
    <property type="term" value="P:proteolysis involved in protein catabolic process"/>
    <property type="evidence" value="ECO:0007669"/>
    <property type="project" value="InterPro"/>
</dbReference>
<dbReference type="InterPro" id="IPR023333">
    <property type="entry name" value="Proteasome_suB-type"/>
</dbReference>
<keyword evidence="3" id="KW-0647">Proteasome</keyword>